<dbReference type="AlphaFoldDB" id="A0AA97EPE2"/>
<dbReference type="Gene3D" id="2.40.170.20">
    <property type="entry name" value="TonB-dependent receptor, beta-barrel domain"/>
    <property type="match status" value="1"/>
</dbReference>
<evidence type="ECO:0000256" key="2">
    <source>
        <dbReference type="ARBA" id="ARBA00022448"/>
    </source>
</evidence>
<dbReference type="InterPro" id="IPR037066">
    <property type="entry name" value="Plug_dom_sf"/>
</dbReference>
<evidence type="ECO:0000256" key="3">
    <source>
        <dbReference type="ARBA" id="ARBA00022452"/>
    </source>
</evidence>
<feature type="domain" description="TonB-dependent receptor plug" evidence="9">
    <location>
        <begin position="118"/>
        <end position="242"/>
    </location>
</feature>
<dbReference type="Gene3D" id="2.170.130.10">
    <property type="entry name" value="TonB-dependent receptor, plug domain"/>
    <property type="match status" value="1"/>
</dbReference>
<dbReference type="InterPro" id="IPR008969">
    <property type="entry name" value="CarboxyPept-like_regulatory"/>
</dbReference>
<feature type="signal peptide" evidence="8">
    <location>
        <begin position="1"/>
        <end position="22"/>
    </location>
</feature>
<dbReference type="InterPro" id="IPR036942">
    <property type="entry name" value="Beta-barrel_TonB_sf"/>
</dbReference>
<organism evidence="10 11">
    <name type="scientific">Hwangdonia lutea</name>
    <dbReference type="NCBI Taxonomy" id="3075823"/>
    <lineage>
        <taxon>Bacteria</taxon>
        <taxon>Pseudomonadati</taxon>
        <taxon>Bacteroidota</taxon>
        <taxon>Flavobacteriia</taxon>
        <taxon>Flavobacteriales</taxon>
        <taxon>Flavobacteriaceae</taxon>
        <taxon>Hwangdonia</taxon>
    </lineage>
</organism>
<gene>
    <name evidence="10" type="ORF">RNZ46_05150</name>
</gene>
<keyword evidence="2 7" id="KW-0813">Transport</keyword>
<evidence type="ECO:0000256" key="5">
    <source>
        <dbReference type="ARBA" id="ARBA00023136"/>
    </source>
</evidence>
<evidence type="ECO:0000313" key="10">
    <source>
        <dbReference type="EMBL" id="WOD44646.1"/>
    </source>
</evidence>
<name>A0AA97EPE2_9FLAO</name>
<keyword evidence="6 7" id="KW-0998">Cell outer membrane</keyword>
<protein>
    <submittedName>
        <fullName evidence="10">SusC/RagA family TonB-linked outer membrane protein</fullName>
    </submittedName>
</protein>
<keyword evidence="3 7" id="KW-1134">Transmembrane beta strand</keyword>
<evidence type="ECO:0000259" key="9">
    <source>
        <dbReference type="Pfam" id="PF07715"/>
    </source>
</evidence>
<dbReference type="InterPro" id="IPR012910">
    <property type="entry name" value="Plug_dom"/>
</dbReference>
<feature type="chain" id="PRO_5041686392" evidence="8">
    <location>
        <begin position="23"/>
        <end position="1039"/>
    </location>
</feature>
<evidence type="ECO:0000256" key="4">
    <source>
        <dbReference type="ARBA" id="ARBA00022692"/>
    </source>
</evidence>
<evidence type="ECO:0000256" key="8">
    <source>
        <dbReference type="SAM" id="SignalP"/>
    </source>
</evidence>
<dbReference type="NCBIfam" id="TIGR04056">
    <property type="entry name" value="OMP_RagA_SusC"/>
    <property type="match status" value="1"/>
</dbReference>
<evidence type="ECO:0000256" key="6">
    <source>
        <dbReference type="ARBA" id="ARBA00023237"/>
    </source>
</evidence>
<dbReference type="PROSITE" id="PS52016">
    <property type="entry name" value="TONB_DEPENDENT_REC_3"/>
    <property type="match status" value="1"/>
</dbReference>
<dbReference type="Pfam" id="PF13715">
    <property type="entry name" value="CarbopepD_reg_2"/>
    <property type="match status" value="1"/>
</dbReference>
<accession>A0AA97EPE2</accession>
<comment type="subcellular location">
    <subcellularLocation>
        <location evidence="1 7">Cell outer membrane</location>
        <topology evidence="1 7">Multi-pass membrane protein</topology>
    </subcellularLocation>
</comment>
<dbReference type="Pfam" id="PF07715">
    <property type="entry name" value="Plug"/>
    <property type="match status" value="1"/>
</dbReference>
<comment type="similarity">
    <text evidence="7">Belongs to the TonB-dependent receptor family.</text>
</comment>
<keyword evidence="4 7" id="KW-0812">Transmembrane</keyword>
<dbReference type="NCBIfam" id="TIGR04057">
    <property type="entry name" value="SusC_RagA_signa"/>
    <property type="match status" value="1"/>
</dbReference>
<reference evidence="11" key="1">
    <citation type="submission" date="2024-06" db="EMBL/GenBank/DDBJ databases">
        <title>Hwangdonia haimaensis gen. nov., sp. nov., a member of the family Flavobacteriaceae isolated from the haima cold seep.</title>
        <authorList>
            <person name="Li J."/>
        </authorList>
    </citation>
    <scope>NUCLEOTIDE SEQUENCE [LARGE SCALE GENOMIC DNA]</scope>
    <source>
        <strain evidence="11">SCSIO 19198</strain>
    </source>
</reference>
<dbReference type="InterPro" id="IPR039426">
    <property type="entry name" value="TonB-dep_rcpt-like"/>
</dbReference>
<dbReference type="InterPro" id="IPR023997">
    <property type="entry name" value="TonB-dep_OMP_SusC/RagA_CS"/>
</dbReference>
<dbReference type="KEGG" id="hws:RNZ46_05150"/>
<dbReference type="RefSeq" id="WP_316984310.1">
    <property type="nucleotide sequence ID" value="NZ_CP136521.1"/>
</dbReference>
<dbReference type="GO" id="GO:0009279">
    <property type="term" value="C:cell outer membrane"/>
    <property type="evidence" value="ECO:0007669"/>
    <property type="project" value="UniProtKB-SubCell"/>
</dbReference>
<dbReference type="EMBL" id="CP136521">
    <property type="protein sequence ID" value="WOD44646.1"/>
    <property type="molecule type" value="Genomic_DNA"/>
</dbReference>
<proteinExistence type="inferred from homology"/>
<dbReference type="SUPFAM" id="SSF56935">
    <property type="entry name" value="Porins"/>
    <property type="match status" value="1"/>
</dbReference>
<keyword evidence="5 7" id="KW-0472">Membrane</keyword>
<dbReference type="Gene3D" id="2.60.40.1120">
    <property type="entry name" value="Carboxypeptidase-like, regulatory domain"/>
    <property type="match status" value="1"/>
</dbReference>
<sequence length="1039" mass="111956">MIQKLLKLMFVFCLFSMQSIQGQNTITGTITDSATGIPLGGANVIEKGTTNGVSTDFDGNYSITVSSSTAVLVVSYIGYTNQEIAVNNQSVINVSLSEDASQLDEVVVTALGIKRERKSLGYSVQEIQGASISEAREPNMVNALSGKITGLQVIKSSNGPAGSSKIVLRGYSSLTNSNQPLIVVDGTPINNFTGSSNEGFWSPSADLGNGIADINPDDIETLSVLKGASAAALYGSRAGNGVILITTKTGKSSKGLGVSYSATTGFHSIFMKPDLQSSFGQGSVGVYDEYTTSSWGPKIAGQTETGPEQGSVVFDKAYDNIGNYYKNGFSQNHSLSFQNSSDSGSFYASANYLDDEGISPSATLERLNLTARGVSKFGNDKRWTVDTKVQYNKTTANNRPRTGFGALSQYQTIINFPRSRDITQYSAGVDEFGNQLWFDPNSNQINPYWANKRRLSYDSRDRFIITGSLKHQFNDWLHAEIRTGADLYTTNTESKVFAGTSSTSRYGLGKSTFIEQNHSALIAASKDNIFGKFGGSITLGGNLMSTESSGISSNSGELLVPNLFSLNNGINPASVSQSFSEKKINSAYGLFQINYDGYLFLDVTGRNDWSSALSKENRSFFYKSINGSLVISDMITKNGGDLPSWFTFGKVRASIAEVGNDLGAYSLYNAFSIGNDPLGNTTASTNSTLRNPDIVNELIENLEFGLEARFFNNRVGVDFTWYKTNATNQIIPIPLDPFSGYNNKLINAGNIQNKGIEATLKTRILDNEDGLTWDMDVNYSTNENIVKELDADVTTFNLGGFDNFNISADVGQDYGTIVGSTFRRVEDESSPFFGRILVDADGLPLASTEKSVLGSQVPDALLGVTNMLSYKNFSFSFLVSASIGGEIFSGTNHALQRSGLGAVTVVNGERNDIVFNGVVDDGSGNLSENTTGASPQNYWAAITGRSGNLGINEANVYDATHVRLRNVNLTYNFDKAWLDKMPFQGLSIGVSANNVWMISSNLNGVDPESVNGTNTNATGFENLAPPTTRTVFFNIAAKF</sequence>
<dbReference type="Proteomes" id="UP001302486">
    <property type="component" value="Chromosome"/>
</dbReference>
<keyword evidence="11" id="KW-1185">Reference proteome</keyword>
<evidence type="ECO:0000313" key="11">
    <source>
        <dbReference type="Proteomes" id="UP001302486"/>
    </source>
</evidence>
<evidence type="ECO:0000256" key="7">
    <source>
        <dbReference type="PROSITE-ProRule" id="PRU01360"/>
    </source>
</evidence>
<evidence type="ECO:0000256" key="1">
    <source>
        <dbReference type="ARBA" id="ARBA00004571"/>
    </source>
</evidence>
<dbReference type="InterPro" id="IPR023996">
    <property type="entry name" value="TonB-dep_OMP_SusC/RagA"/>
</dbReference>
<keyword evidence="8" id="KW-0732">Signal</keyword>
<dbReference type="SUPFAM" id="SSF49464">
    <property type="entry name" value="Carboxypeptidase regulatory domain-like"/>
    <property type="match status" value="1"/>
</dbReference>